<protein>
    <submittedName>
        <fullName evidence="3">Porin</fullName>
    </submittedName>
</protein>
<dbReference type="Pfam" id="PF13609">
    <property type="entry name" value="Porin_4"/>
    <property type="match status" value="1"/>
</dbReference>
<dbReference type="RefSeq" id="WP_152825213.1">
    <property type="nucleotide sequence ID" value="NZ_WHUT02000014.1"/>
</dbReference>
<evidence type="ECO:0000313" key="4">
    <source>
        <dbReference type="Proteomes" id="UP000484076"/>
    </source>
</evidence>
<name>A0A8X8KMG4_9RHOB</name>
<evidence type="ECO:0000313" key="3">
    <source>
        <dbReference type="EMBL" id="NUB46354.1"/>
    </source>
</evidence>
<feature type="domain" description="Porin" evidence="2">
    <location>
        <begin position="7"/>
        <end position="267"/>
    </location>
</feature>
<feature type="chain" id="PRO_5036480657" evidence="1">
    <location>
        <begin position="21"/>
        <end position="283"/>
    </location>
</feature>
<accession>A0A8X8KMG4</accession>
<evidence type="ECO:0000259" key="2">
    <source>
        <dbReference type="Pfam" id="PF13609"/>
    </source>
</evidence>
<dbReference type="AlphaFoldDB" id="A0A8X8KMG4"/>
<dbReference type="InterPro" id="IPR033900">
    <property type="entry name" value="Gram_neg_porin_domain"/>
</dbReference>
<organism evidence="3 4">
    <name type="scientific">Fertoeibacter niger</name>
    <dbReference type="NCBI Taxonomy" id="2656921"/>
    <lineage>
        <taxon>Bacteria</taxon>
        <taxon>Pseudomonadati</taxon>
        <taxon>Pseudomonadota</taxon>
        <taxon>Alphaproteobacteria</taxon>
        <taxon>Rhodobacterales</taxon>
        <taxon>Paracoccaceae</taxon>
        <taxon>Fertoeibacter</taxon>
    </lineage>
</organism>
<feature type="signal peptide" evidence="1">
    <location>
        <begin position="1"/>
        <end position="20"/>
    </location>
</feature>
<dbReference type="EMBL" id="WHUT02000014">
    <property type="protein sequence ID" value="NUB46354.1"/>
    <property type="molecule type" value="Genomic_DNA"/>
</dbReference>
<keyword evidence="4" id="KW-1185">Reference proteome</keyword>
<dbReference type="GO" id="GO:0016020">
    <property type="term" value="C:membrane"/>
    <property type="evidence" value="ECO:0007669"/>
    <property type="project" value="InterPro"/>
</dbReference>
<dbReference type="Gene3D" id="2.40.160.10">
    <property type="entry name" value="Porin"/>
    <property type="match status" value="1"/>
</dbReference>
<sequence>MKKILLATSALVAFAGAAAAEVTVSGSARMGLVYDGNDTEFSSRIRVVFKMAGETDGGLAFGASVRADQAGVANSGGTAMSAGTVFISGAFGKLTFGDNDSAANVLVGHVSGVGFTGLGDYNELGYLGNTDTSALYEYSTGALSFALSAGQTTATVVTPTGVIDEQAVAVAAKYSTDTFSVALGYEQFGDDEQVTLGGSATFSGATVKAVVADRDSWADTHYALSVDYAIDATTITAFYTDQGPIDTYGIGAAYDLGGGASVLGGIVDDGFDTIAEVGLTFSF</sequence>
<dbReference type="InterPro" id="IPR023614">
    <property type="entry name" value="Porin_dom_sf"/>
</dbReference>
<comment type="caution">
    <text evidence="3">The sequence shown here is derived from an EMBL/GenBank/DDBJ whole genome shotgun (WGS) entry which is preliminary data.</text>
</comment>
<reference evidence="3" key="1">
    <citation type="submission" date="2020-05" db="EMBL/GenBank/DDBJ databases">
        <title>Fertoebacter nigrum gen. nov., sp. nov., a new member of the family Rhodobacteraceae.</title>
        <authorList>
            <person name="Szuroczki S."/>
            <person name="Abbaszade G."/>
            <person name="Buni D."/>
            <person name="Schumann P."/>
            <person name="Toth E."/>
        </authorList>
    </citation>
    <scope>NUCLEOTIDE SEQUENCE</scope>
    <source>
        <strain evidence="3">RG-N-1a</strain>
    </source>
</reference>
<keyword evidence="1" id="KW-0732">Signal</keyword>
<dbReference type="GO" id="GO:0015288">
    <property type="term" value="F:porin activity"/>
    <property type="evidence" value="ECO:0007669"/>
    <property type="project" value="InterPro"/>
</dbReference>
<proteinExistence type="predicted"/>
<dbReference type="Proteomes" id="UP000484076">
    <property type="component" value="Unassembled WGS sequence"/>
</dbReference>
<evidence type="ECO:0000256" key="1">
    <source>
        <dbReference type="SAM" id="SignalP"/>
    </source>
</evidence>
<gene>
    <name evidence="3" type="ORF">GEU84_018335</name>
</gene>
<dbReference type="SUPFAM" id="SSF56935">
    <property type="entry name" value="Porins"/>
    <property type="match status" value="1"/>
</dbReference>